<evidence type="ECO:0008006" key="4">
    <source>
        <dbReference type="Google" id="ProtNLM"/>
    </source>
</evidence>
<evidence type="ECO:0000256" key="1">
    <source>
        <dbReference type="SAM" id="MobiDB-lite"/>
    </source>
</evidence>
<gene>
    <name evidence="2" type="ORF">GCM10012286_48620</name>
</gene>
<dbReference type="Proteomes" id="UP000656881">
    <property type="component" value="Unassembled WGS sequence"/>
</dbReference>
<sequence length="578" mass="60080">MTSRIPRDSRLHLVRTPSPKAERRTEPERVRPRSPLGTPGAVTQRRSRRPAPPPPEGTPAPAELARMARAGLAAAVRVARWADHALSPGTGPQRGTGKDSAKAGAKNGTKNGAKASGTGAGGAKGGKQARTAAAAAAPADAAAGPGKGTGGVLSDASAERAAAELDVTVHQVRSDWDTARLAGLVEVHGSAARPGWRLRAWDRDDAAVLRGWVALFDAWSLAHPAPAELPPATVAETVEAVPQLLSFLQLSAGPVPVPQLLDLLDQRVRELRTERCEIPYDSQAEPEPKSPPHTNAVPPPGGPVPPAAATALAAVASAPPPAASAPPTAAADPDDGTAPPLPALLDWALRALSAVGALTCADGQATLTPLGSWAVWVKLEQICVAAQSPAGHIEQSAEDMLRGCARLRPNAARAEYRAWLAARDAGSAVTELLDAARGEDALLRGLAFEALRVVGAPAEPDVRAVVDETSLRPYALLWLAEHEGTDPEDVHLVLTREESTWLWVDTAAAVADHGEAELLVRHLESAPQPTVPSLIDEVRTVGHPRTVQVLVALAAAHPDPALAKAVRRAAFQVHTGGM</sequence>
<feature type="compositionally biased region" description="Pro residues" evidence="1">
    <location>
        <begin position="297"/>
        <end position="306"/>
    </location>
</feature>
<protein>
    <recommendedName>
        <fullName evidence="4">HEAT repeat domain-containing protein</fullName>
    </recommendedName>
</protein>
<accession>A0ABQ2MD76</accession>
<proteinExistence type="predicted"/>
<organism evidence="2 3">
    <name type="scientific">Streptomyces lasiicapitis</name>
    <dbReference type="NCBI Taxonomy" id="1923961"/>
    <lineage>
        <taxon>Bacteria</taxon>
        <taxon>Bacillati</taxon>
        <taxon>Actinomycetota</taxon>
        <taxon>Actinomycetes</taxon>
        <taxon>Kitasatosporales</taxon>
        <taxon>Streptomycetaceae</taxon>
        <taxon>Streptomyces</taxon>
    </lineage>
</organism>
<feature type="region of interest" description="Disordered" evidence="1">
    <location>
        <begin position="279"/>
        <end position="338"/>
    </location>
</feature>
<comment type="caution">
    <text evidence="2">The sequence shown here is derived from an EMBL/GenBank/DDBJ whole genome shotgun (WGS) entry which is preliminary data.</text>
</comment>
<feature type="compositionally biased region" description="Basic and acidic residues" evidence="1">
    <location>
        <begin position="1"/>
        <end position="11"/>
    </location>
</feature>
<feature type="compositionally biased region" description="Low complexity" evidence="1">
    <location>
        <begin position="59"/>
        <end position="68"/>
    </location>
</feature>
<feature type="region of interest" description="Disordered" evidence="1">
    <location>
        <begin position="85"/>
        <end position="126"/>
    </location>
</feature>
<evidence type="ECO:0000313" key="2">
    <source>
        <dbReference type="EMBL" id="GGO49809.1"/>
    </source>
</evidence>
<keyword evidence="3" id="KW-1185">Reference proteome</keyword>
<feature type="compositionally biased region" description="Basic and acidic residues" evidence="1">
    <location>
        <begin position="20"/>
        <end position="31"/>
    </location>
</feature>
<feature type="compositionally biased region" description="Low complexity" evidence="1">
    <location>
        <begin position="307"/>
        <end position="317"/>
    </location>
</feature>
<evidence type="ECO:0000313" key="3">
    <source>
        <dbReference type="Proteomes" id="UP000656881"/>
    </source>
</evidence>
<dbReference type="EMBL" id="BMNG01000011">
    <property type="protein sequence ID" value="GGO49809.1"/>
    <property type="molecule type" value="Genomic_DNA"/>
</dbReference>
<name>A0ABQ2MD76_9ACTN</name>
<feature type="region of interest" description="Disordered" evidence="1">
    <location>
        <begin position="1"/>
        <end position="68"/>
    </location>
</feature>
<feature type="compositionally biased region" description="Low complexity" evidence="1">
    <location>
        <begin position="108"/>
        <end position="117"/>
    </location>
</feature>
<reference evidence="3" key="1">
    <citation type="journal article" date="2019" name="Int. J. Syst. Evol. Microbiol.">
        <title>The Global Catalogue of Microorganisms (GCM) 10K type strain sequencing project: providing services to taxonomists for standard genome sequencing and annotation.</title>
        <authorList>
            <consortium name="The Broad Institute Genomics Platform"/>
            <consortium name="The Broad Institute Genome Sequencing Center for Infectious Disease"/>
            <person name="Wu L."/>
            <person name="Ma J."/>
        </authorList>
    </citation>
    <scope>NUCLEOTIDE SEQUENCE [LARGE SCALE GENOMIC DNA]</scope>
    <source>
        <strain evidence="3">CGMCC 4.7349</strain>
    </source>
</reference>